<keyword evidence="1" id="KW-0812">Transmembrane</keyword>
<feature type="transmembrane region" description="Helical" evidence="1">
    <location>
        <begin position="60"/>
        <end position="82"/>
    </location>
</feature>
<feature type="transmembrane region" description="Helical" evidence="1">
    <location>
        <begin position="164"/>
        <end position="183"/>
    </location>
</feature>
<dbReference type="GO" id="GO:0004175">
    <property type="term" value="F:endopeptidase activity"/>
    <property type="evidence" value="ECO:0007669"/>
    <property type="project" value="UniProtKB-ARBA"/>
</dbReference>
<feature type="domain" description="CAAX prenyl protease 2/Lysostaphin resistance protein A-like" evidence="2">
    <location>
        <begin position="104"/>
        <end position="202"/>
    </location>
</feature>
<dbReference type="RefSeq" id="WP_114744316.1">
    <property type="nucleotide sequence ID" value="NZ_QQAY01000002.1"/>
</dbReference>
<comment type="caution">
    <text evidence="3">The sequence shown here is derived from an EMBL/GenBank/DDBJ whole genome shotgun (WGS) entry which is preliminary data.</text>
</comment>
<feature type="transmembrane region" description="Helical" evidence="1">
    <location>
        <begin position="190"/>
        <end position="211"/>
    </location>
</feature>
<dbReference type="Pfam" id="PF02517">
    <property type="entry name" value="Rce1-like"/>
    <property type="match status" value="1"/>
</dbReference>
<dbReference type="InterPro" id="IPR003675">
    <property type="entry name" value="Rce1/LyrA-like_dom"/>
</dbReference>
<keyword evidence="1" id="KW-1133">Transmembrane helix</keyword>
<keyword evidence="4" id="KW-1185">Reference proteome</keyword>
<evidence type="ECO:0000256" key="1">
    <source>
        <dbReference type="SAM" id="Phobius"/>
    </source>
</evidence>
<proteinExistence type="predicted"/>
<feature type="transmembrane region" description="Helical" evidence="1">
    <location>
        <begin position="140"/>
        <end position="158"/>
    </location>
</feature>
<dbReference type="Proteomes" id="UP000255326">
    <property type="component" value="Unassembled WGS sequence"/>
</dbReference>
<gene>
    <name evidence="3" type="ORF">DFR59_10278</name>
</gene>
<organism evidence="3 4">
    <name type="scientific">Falsibacillus pallidus</name>
    <dbReference type="NCBI Taxonomy" id="493781"/>
    <lineage>
        <taxon>Bacteria</taxon>
        <taxon>Bacillati</taxon>
        <taxon>Bacillota</taxon>
        <taxon>Bacilli</taxon>
        <taxon>Bacillales</taxon>
        <taxon>Bacillaceae</taxon>
        <taxon>Falsibacillus</taxon>
    </lineage>
</organism>
<evidence type="ECO:0000313" key="3">
    <source>
        <dbReference type="EMBL" id="RDI45451.1"/>
    </source>
</evidence>
<protein>
    <recommendedName>
        <fullName evidence="2">CAAX prenyl protease 2/Lysostaphin resistance protein A-like domain-containing protein</fullName>
    </recommendedName>
</protein>
<dbReference type="GO" id="GO:0080120">
    <property type="term" value="P:CAAX-box protein maturation"/>
    <property type="evidence" value="ECO:0007669"/>
    <property type="project" value="UniProtKB-ARBA"/>
</dbReference>
<accession>A0A370GPJ2</accession>
<name>A0A370GPJ2_9BACI</name>
<dbReference type="EMBL" id="QQAY01000002">
    <property type="protein sequence ID" value="RDI45451.1"/>
    <property type="molecule type" value="Genomic_DNA"/>
</dbReference>
<sequence length="213" mass="24258">MLKTIILLLGPTLMIFIGLNLAGNILLTFSLFYGWLFLVPFLNRKISSENKLVPSKKKSAAAGIISGILCMLLIFGSCSIFLNTLFDVENLRNVLNKWDFSGRNAAWLVLILIFINPFLEENYWRSYMMEKLKNKAGSGIAILITSAFYSLYHLLSLLPMMEWPYNFIAVLPVFAAGLLWGYFRNRYQSLIAPIISHILADFGIMLVYLIWIA</sequence>
<reference evidence="3 4" key="1">
    <citation type="submission" date="2018-07" db="EMBL/GenBank/DDBJ databases">
        <title>Genomic Encyclopedia of Type Strains, Phase IV (KMG-IV): sequencing the most valuable type-strain genomes for metagenomic binning, comparative biology and taxonomic classification.</title>
        <authorList>
            <person name="Goeker M."/>
        </authorList>
    </citation>
    <scope>NUCLEOTIDE SEQUENCE [LARGE SCALE GENOMIC DNA]</scope>
    <source>
        <strain evidence="3 4">DSM 25281</strain>
    </source>
</reference>
<feature type="transmembrane region" description="Helical" evidence="1">
    <location>
        <begin position="102"/>
        <end position="119"/>
    </location>
</feature>
<dbReference type="OrthoDB" id="449657at2"/>
<feature type="transmembrane region" description="Helical" evidence="1">
    <location>
        <begin position="12"/>
        <end position="39"/>
    </location>
</feature>
<dbReference type="AlphaFoldDB" id="A0A370GPJ2"/>
<evidence type="ECO:0000313" key="4">
    <source>
        <dbReference type="Proteomes" id="UP000255326"/>
    </source>
</evidence>
<keyword evidence="1" id="KW-0472">Membrane</keyword>
<evidence type="ECO:0000259" key="2">
    <source>
        <dbReference type="Pfam" id="PF02517"/>
    </source>
</evidence>